<evidence type="ECO:0000313" key="3">
    <source>
        <dbReference type="EMBL" id="OWF47376.1"/>
    </source>
</evidence>
<evidence type="ECO:0000256" key="2">
    <source>
        <dbReference type="SAM" id="SignalP"/>
    </source>
</evidence>
<proteinExistence type="predicted"/>
<reference evidence="3 4" key="1">
    <citation type="journal article" date="2017" name="Nat. Ecol. Evol.">
        <title>Scallop genome provides insights into evolution of bilaterian karyotype and development.</title>
        <authorList>
            <person name="Wang S."/>
            <person name="Zhang J."/>
            <person name="Jiao W."/>
            <person name="Li J."/>
            <person name="Xun X."/>
            <person name="Sun Y."/>
            <person name="Guo X."/>
            <person name="Huan P."/>
            <person name="Dong B."/>
            <person name="Zhang L."/>
            <person name="Hu X."/>
            <person name="Sun X."/>
            <person name="Wang J."/>
            <person name="Zhao C."/>
            <person name="Wang Y."/>
            <person name="Wang D."/>
            <person name="Huang X."/>
            <person name="Wang R."/>
            <person name="Lv J."/>
            <person name="Li Y."/>
            <person name="Zhang Z."/>
            <person name="Liu B."/>
            <person name="Lu W."/>
            <person name="Hui Y."/>
            <person name="Liang J."/>
            <person name="Zhou Z."/>
            <person name="Hou R."/>
            <person name="Li X."/>
            <person name="Liu Y."/>
            <person name="Li H."/>
            <person name="Ning X."/>
            <person name="Lin Y."/>
            <person name="Zhao L."/>
            <person name="Xing Q."/>
            <person name="Dou J."/>
            <person name="Li Y."/>
            <person name="Mao J."/>
            <person name="Guo H."/>
            <person name="Dou H."/>
            <person name="Li T."/>
            <person name="Mu C."/>
            <person name="Jiang W."/>
            <person name="Fu Q."/>
            <person name="Fu X."/>
            <person name="Miao Y."/>
            <person name="Liu J."/>
            <person name="Yu Q."/>
            <person name="Li R."/>
            <person name="Liao H."/>
            <person name="Li X."/>
            <person name="Kong Y."/>
            <person name="Jiang Z."/>
            <person name="Chourrout D."/>
            <person name="Li R."/>
            <person name="Bao Z."/>
        </authorList>
    </citation>
    <scope>NUCLEOTIDE SEQUENCE [LARGE SCALE GENOMIC DNA]</scope>
    <source>
        <strain evidence="3 4">PY_sf001</strain>
    </source>
</reference>
<keyword evidence="4" id="KW-1185">Reference proteome</keyword>
<dbReference type="OrthoDB" id="6127486at2759"/>
<dbReference type="AlphaFoldDB" id="A0A210QF51"/>
<feature type="coiled-coil region" evidence="1">
    <location>
        <begin position="38"/>
        <end position="65"/>
    </location>
</feature>
<dbReference type="PANTHER" id="PTHR24024:SF18">
    <property type="entry name" value="SHORT-CHAIN COLLAGEN C4-LIKE"/>
    <property type="match status" value="1"/>
</dbReference>
<sequence length="283" mass="30849">MLHINTVPLFGCIFLCVVTSATERRILLNDPSYVAQELNHLQSELQDLRVQVNSQQQTIASLQSNMSTQKYTMDVQGQTIINLQHTVTSQQSAIVTITQRGSGKGTVFTRWGKNDCPVGNGTHLVYSGFVGGEYYNHSGGAANFLCMPEVPTPGQSHYNTYPGFIYGAEIQRGYDLFGLPQNDEDVSCAVCRNSVHATSVMIPGRTTCFPGWVEAYSGFIVAGYPDHPSNTDYICMDGHPQPVPGGQGDDDGVLLRPVVTKCGSLPCPPYENDKLVPCVVCMM</sequence>
<keyword evidence="2" id="KW-0732">Signal</keyword>
<evidence type="ECO:0008006" key="5">
    <source>
        <dbReference type="Google" id="ProtNLM"/>
    </source>
</evidence>
<protein>
    <recommendedName>
        <fullName evidence="5">Short-chain collagen C4</fullName>
    </recommendedName>
</protein>
<keyword evidence="1" id="KW-0175">Coiled coil</keyword>
<dbReference type="GO" id="GO:0005615">
    <property type="term" value="C:extracellular space"/>
    <property type="evidence" value="ECO:0007669"/>
    <property type="project" value="TreeGrafter"/>
</dbReference>
<organism evidence="3 4">
    <name type="scientific">Mizuhopecten yessoensis</name>
    <name type="common">Japanese scallop</name>
    <name type="synonym">Patinopecten yessoensis</name>
    <dbReference type="NCBI Taxonomy" id="6573"/>
    <lineage>
        <taxon>Eukaryota</taxon>
        <taxon>Metazoa</taxon>
        <taxon>Spiralia</taxon>
        <taxon>Lophotrochozoa</taxon>
        <taxon>Mollusca</taxon>
        <taxon>Bivalvia</taxon>
        <taxon>Autobranchia</taxon>
        <taxon>Pteriomorphia</taxon>
        <taxon>Pectinida</taxon>
        <taxon>Pectinoidea</taxon>
        <taxon>Pectinidae</taxon>
        <taxon>Mizuhopecten</taxon>
    </lineage>
</organism>
<dbReference type="Proteomes" id="UP000242188">
    <property type="component" value="Unassembled WGS sequence"/>
</dbReference>
<feature type="signal peptide" evidence="2">
    <location>
        <begin position="1"/>
        <end position="21"/>
    </location>
</feature>
<dbReference type="PANTHER" id="PTHR24024">
    <property type="entry name" value="PULMONARY SURFACTANT-ASSOCIATED PROTEIN A"/>
    <property type="match status" value="1"/>
</dbReference>
<dbReference type="InterPro" id="IPR051077">
    <property type="entry name" value="Ca-dependent_lectin"/>
</dbReference>
<evidence type="ECO:0000313" key="4">
    <source>
        <dbReference type="Proteomes" id="UP000242188"/>
    </source>
</evidence>
<dbReference type="EMBL" id="NEDP02003919">
    <property type="protein sequence ID" value="OWF47376.1"/>
    <property type="molecule type" value="Genomic_DNA"/>
</dbReference>
<evidence type="ECO:0000256" key="1">
    <source>
        <dbReference type="SAM" id="Coils"/>
    </source>
</evidence>
<feature type="chain" id="PRO_5012080872" description="Short-chain collagen C4" evidence="2">
    <location>
        <begin position="22"/>
        <end position="283"/>
    </location>
</feature>
<gene>
    <name evidence="3" type="ORF">KP79_PYT26185</name>
</gene>
<name>A0A210QF51_MIZYE</name>
<accession>A0A210QF51</accession>
<comment type="caution">
    <text evidence="3">The sequence shown here is derived from an EMBL/GenBank/DDBJ whole genome shotgun (WGS) entry which is preliminary data.</text>
</comment>